<feature type="transmembrane region" description="Helical" evidence="11">
    <location>
        <begin position="228"/>
        <end position="249"/>
    </location>
</feature>
<dbReference type="GO" id="GO:0006508">
    <property type="term" value="P:proteolysis"/>
    <property type="evidence" value="ECO:0007669"/>
    <property type="project" value="InterPro"/>
</dbReference>
<feature type="transmembrane region" description="Helical" evidence="11">
    <location>
        <begin position="331"/>
        <end position="352"/>
    </location>
</feature>
<evidence type="ECO:0000256" key="5">
    <source>
        <dbReference type="ARBA" id="ARBA00022692"/>
    </source>
</evidence>
<evidence type="ECO:0000256" key="10">
    <source>
        <dbReference type="SAM" id="MobiDB-lite"/>
    </source>
</evidence>
<protein>
    <submittedName>
        <fullName evidence="13">Efflux RND transporter periplasmic adaptor subunit</fullName>
    </submittedName>
</protein>
<dbReference type="InterPro" id="IPR008915">
    <property type="entry name" value="Peptidase_M50"/>
</dbReference>
<gene>
    <name evidence="13" type="ORF">NJ959_27985</name>
</gene>
<evidence type="ECO:0000256" key="6">
    <source>
        <dbReference type="ARBA" id="ARBA00022989"/>
    </source>
</evidence>
<feature type="transmembrane region" description="Helical" evidence="11">
    <location>
        <begin position="303"/>
        <end position="324"/>
    </location>
</feature>
<proteinExistence type="inferred from homology"/>
<evidence type="ECO:0000256" key="8">
    <source>
        <dbReference type="ARBA" id="ARBA00023136"/>
    </source>
</evidence>
<dbReference type="Proteomes" id="UP001204953">
    <property type="component" value="Unassembled WGS sequence"/>
</dbReference>
<feature type="coiled-coil region" evidence="9">
    <location>
        <begin position="595"/>
        <end position="622"/>
    </location>
</feature>
<evidence type="ECO:0000256" key="2">
    <source>
        <dbReference type="ARBA" id="ARBA00004141"/>
    </source>
</evidence>
<evidence type="ECO:0000256" key="7">
    <source>
        <dbReference type="ARBA" id="ARBA00023054"/>
    </source>
</evidence>
<comment type="cofactor">
    <cofactor evidence="1">
        <name>Zn(2+)</name>
        <dbReference type="ChEBI" id="CHEBI:29105"/>
    </cofactor>
</comment>
<dbReference type="RefSeq" id="WP_254015001.1">
    <property type="nucleotide sequence ID" value="NZ_JAMZMM010000534.1"/>
</dbReference>
<evidence type="ECO:0000256" key="4">
    <source>
        <dbReference type="ARBA" id="ARBA00007931"/>
    </source>
</evidence>
<keyword evidence="7 9" id="KW-0175">Coiled coil</keyword>
<feature type="compositionally biased region" description="Polar residues" evidence="10">
    <location>
        <begin position="735"/>
        <end position="747"/>
    </location>
</feature>
<evidence type="ECO:0000313" key="13">
    <source>
        <dbReference type="EMBL" id="MCP2732277.1"/>
    </source>
</evidence>
<comment type="subcellular location">
    <subcellularLocation>
        <location evidence="3">Cell envelope</location>
    </subcellularLocation>
    <subcellularLocation>
        <location evidence="2">Membrane</location>
        <topology evidence="2">Multi-pass membrane protein</topology>
    </subcellularLocation>
</comment>
<evidence type="ECO:0000259" key="12">
    <source>
        <dbReference type="Pfam" id="PF02163"/>
    </source>
</evidence>
<feature type="transmembrane region" description="Helical" evidence="11">
    <location>
        <begin position="454"/>
        <end position="474"/>
    </location>
</feature>
<dbReference type="GO" id="GO:0030313">
    <property type="term" value="C:cell envelope"/>
    <property type="evidence" value="ECO:0007669"/>
    <property type="project" value="UniProtKB-SubCell"/>
</dbReference>
<keyword evidence="5 11" id="KW-0812">Transmembrane</keyword>
<dbReference type="CDD" id="cd05709">
    <property type="entry name" value="S2P-M50"/>
    <property type="match status" value="1"/>
</dbReference>
<comment type="caution">
    <text evidence="13">The sequence shown here is derived from an EMBL/GenBank/DDBJ whole genome shotgun (WGS) entry which is preliminary data.</text>
</comment>
<evidence type="ECO:0000256" key="1">
    <source>
        <dbReference type="ARBA" id="ARBA00001947"/>
    </source>
</evidence>
<accession>A0AAE3H101</accession>
<feature type="transmembrane region" description="Helical" evidence="11">
    <location>
        <begin position="526"/>
        <end position="547"/>
    </location>
</feature>
<feature type="transmembrane region" description="Helical" evidence="11">
    <location>
        <begin position="426"/>
        <end position="448"/>
    </location>
</feature>
<dbReference type="PANTHER" id="PTHR32347">
    <property type="entry name" value="EFFLUX SYSTEM COMPONENT YKNX-RELATED"/>
    <property type="match status" value="1"/>
</dbReference>
<name>A0AAE3H101_9CYAN</name>
<evidence type="ECO:0000313" key="14">
    <source>
        <dbReference type="Proteomes" id="UP001204953"/>
    </source>
</evidence>
<keyword evidence="8 11" id="KW-0472">Membrane</keyword>
<dbReference type="InterPro" id="IPR050465">
    <property type="entry name" value="UPF0194_transport"/>
</dbReference>
<feature type="domain" description="Peptidase M50" evidence="12">
    <location>
        <begin position="274"/>
        <end position="458"/>
    </location>
</feature>
<feature type="transmembrane region" description="Helical" evidence="11">
    <location>
        <begin position="364"/>
        <end position="381"/>
    </location>
</feature>
<reference evidence="13" key="1">
    <citation type="submission" date="2022-06" db="EMBL/GenBank/DDBJ databases">
        <title>New cyanobacteria of genus Symplocastrum in benthos of Lake Baikal.</title>
        <authorList>
            <person name="Sorokovikova E."/>
            <person name="Tikhonova I."/>
            <person name="Krasnopeev A."/>
            <person name="Evseev P."/>
            <person name="Gladkikh A."/>
            <person name="Belykh O."/>
        </authorList>
    </citation>
    <scope>NUCLEOTIDE SEQUENCE</scope>
    <source>
        <strain evidence="13">BBK-W-15</strain>
    </source>
</reference>
<organism evidence="13 14">
    <name type="scientific">Limnofasciculus baicalensis BBK-W-15</name>
    <dbReference type="NCBI Taxonomy" id="2699891"/>
    <lineage>
        <taxon>Bacteria</taxon>
        <taxon>Bacillati</taxon>
        <taxon>Cyanobacteriota</taxon>
        <taxon>Cyanophyceae</taxon>
        <taxon>Coleofasciculales</taxon>
        <taxon>Coleofasciculaceae</taxon>
        <taxon>Limnofasciculus</taxon>
        <taxon>Limnofasciculus baicalensis</taxon>
    </lineage>
</organism>
<feature type="transmembrane region" description="Helical" evidence="11">
    <location>
        <begin position="270"/>
        <end position="291"/>
    </location>
</feature>
<dbReference type="Gene3D" id="2.40.30.170">
    <property type="match status" value="1"/>
</dbReference>
<dbReference type="GO" id="GO:0016020">
    <property type="term" value="C:membrane"/>
    <property type="evidence" value="ECO:0007669"/>
    <property type="project" value="UniProtKB-SubCell"/>
</dbReference>
<dbReference type="AlphaFoldDB" id="A0AAE3H101"/>
<comment type="similarity">
    <text evidence="4">Belongs to the peptidase M50B family.</text>
</comment>
<evidence type="ECO:0000256" key="9">
    <source>
        <dbReference type="SAM" id="Coils"/>
    </source>
</evidence>
<dbReference type="EMBL" id="JAMZMM010000534">
    <property type="protein sequence ID" value="MCP2732277.1"/>
    <property type="molecule type" value="Genomic_DNA"/>
</dbReference>
<feature type="region of interest" description="Disordered" evidence="10">
    <location>
        <begin position="720"/>
        <end position="747"/>
    </location>
</feature>
<dbReference type="PANTHER" id="PTHR32347:SF23">
    <property type="entry name" value="BLL5650 PROTEIN"/>
    <property type="match status" value="1"/>
</dbReference>
<dbReference type="Pfam" id="PF02163">
    <property type="entry name" value="Peptidase_M50"/>
    <property type="match status" value="1"/>
</dbReference>
<evidence type="ECO:0000256" key="11">
    <source>
        <dbReference type="SAM" id="Phobius"/>
    </source>
</evidence>
<feature type="compositionally biased region" description="Basic and acidic residues" evidence="10">
    <location>
        <begin position="720"/>
        <end position="734"/>
    </location>
</feature>
<evidence type="ECO:0000256" key="3">
    <source>
        <dbReference type="ARBA" id="ARBA00004196"/>
    </source>
</evidence>
<keyword evidence="6 11" id="KW-1133">Transmembrane helix</keyword>
<sequence>MKSGEQSHQNPWHNWLCPDIRPNWKIQKRRESDQFVLQELQGNRHIILTSTEASALKYFIGEYQLQQIQAKIHQEFKEEVSPNLVIELIEKIAKAGVLTPPNNNSKPTPPSRDYRLKPEVKWFEHPDGHWILRNREDFTFIQMDDFSKAITSDLGKLSPTQIIEKYDIAIPKFNQHLQLLANQGMLVGTKRQKKPRGKFTPFQLLYYQIPLFNPDSWLTQHIDKLRWIWTRTFAFILCTFITYSTVVGLSQKTEIIAMGQKLWQYYDTSLILPFAILAMVVVSIHELSHAFTLKHYGGIVPEIGLFFMALIPSAYTDTTDAYCLMKRRQRVFVVAAGVLCQITIGAIALWLWNLSAADTWLHTGSYLLMTAALFTVAINLNPLSKFDGYYLAVALSGINNLRDRSFKFYTNLLTAKPIPEKLSVQVWLALYAPFSFAYLLFVFGFLLFRIIDWSLMNLFFWTLTLITIWAIYFYSPRTPMTATNNNATTNNSRPLSPAKEPPNPRLLPDTLLTSAVEVGYLKYLRFWLKLGLITSILIACGFIPTSFEVGGRVELETREGAREIIRVPRVAVVKEITVKPGDYVQPGQIVAKLSSLELDREIATVEEQLNQAHQALAAAKTEQIRAQAQLLEVTGVAAATEAKAKREKDRASALITGKLPPEIQVLETQAQRLQAQIPEIEDKLQRYQDLSQQGAISRERKDNVESELKDIQSALAAKNQEIESAKQQQRDRATDLQNETSSQQTTIDASRMIAQAETQMTAQQNAIATIEKRLKQLQTQQESLTLRSTKAGIILTNDLDLRRNQELKPGEDLLLEIADLTELTATVEIKQEDLEYVEIDKPVTFRPLQAKLRPYKATVKRILPKIQNDPNQLNRVALVQIIVNNSDGKLNPGASGYAKIWSEQIFLYQRLGRELMRLVPLERFMWGE</sequence>
<keyword evidence="14" id="KW-1185">Reference proteome</keyword>